<keyword evidence="3" id="KW-0378">Hydrolase</keyword>
<dbReference type="OrthoDB" id="9782876at2"/>
<dbReference type="PANTHER" id="PTHR37326:SF1">
    <property type="entry name" value="BLL3975 PROTEIN"/>
    <property type="match status" value="1"/>
</dbReference>
<dbReference type="Pfam" id="PF24827">
    <property type="entry name" value="AstE_AspA_cat"/>
    <property type="match status" value="1"/>
</dbReference>
<evidence type="ECO:0000256" key="1">
    <source>
        <dbReference type="ARBA" id="ARBA00001947"/>
    </source>
</evidence>
<proteinExistence type="predicted"/>
<dbReference type="CDD" id="cd06250">
    <property type="entry name" value="M14_PaAOTO_like"/>
    <property type="match status" value="1"/>
</dbReference>
<evidence type="ECO:0000313" key="7">
    <source>
        <dbReference type="Proteomes" id="UP000183447"/>
    </source>
</evidence>
<dbReference type="Proteomes" id="UP000183447">
    <property type="component" value="Unassembled WGS sequence"/>
</dbReference>
<accession>A0A1K2HWC0</accession>
<dbReference type="InterPro" id="IPR053138">
    <property type="entry name" value="N-alpha-Ac-DABA_deacetylase"/>
</dbReference>
<dbReference type="STRING" id="665118.SAMN02983003_1553"/>
<evidence type="ECO:0000313" key="6">
    <source>
        <dbReference type="EMBL" id="SFZ83274.1"/>
    </source>
</evidence>
<gene>
    <name evidence="6" type="ORF">SAMN02983003_1553</name>
</gene>
<protein>
    <recommendedName>
        <fullName evidence="5">Succinylglutamate desuccinylase/Aspartoacylase catalytic domain-containing protein</fullName>
    </recommendedName>
</protein>
<sequence>MTLSPISLAISGDAPGSWTELTLFRFGPPDARRKVYLQAGMHADEQPGMLILHHLLPLLAQAEAEGRLSARFSVVPMANPLGMAHVLHRTHMGRYDLGTGVNHNRRWPDLFAMIGETVAPLLGADPKANIAAIRNAIAEWLDTQSPASAGQQMRLALLREAHDADYVLDLHCDDEALPHIFTAPECAAPMHKLAGWMGGAYTLTAADSGGFSFDEMLPQLFRLLAKAHPDKPIPIQPVAATLEYRGRADTFDALAQKDAEGLIGFFVGEGLIAADPVTLPEPAPAPLPLDATEIVRVDAPGLVAYRVGLGDRVKKGDIIADLVALSGPEAFIARTPIRAGTDGIIISRLTQKYARRGTSIAKIVGETPLPGRVGGYLLED</sequence>
<comment type="cofactor">
    <cofactor evidence="1">
        <name>Zn(2+)</name>
        <dbReference type="ChEBI" id="CHEBI:29105"/>
    </cofactor>
</comment>
<evidence type="ECO:0000259" key="5">
    <source>
        <dbReference type="Pfam" id="PF24827"/>
    </source>
</evidence>
<evidence type="ECO:0000256" key="3">
    <source>
        <dbReference type="ARBA" id="ARBA00022801"/>
    </source>
</evidence>
<reference evidence="6 7" key="1">
    <citation type="submission" date="2016-11" db="EMBL/GenBank/DDBJ databases">
        <authorList>
            <person name="Jaros S."/>
            <person name="Januszkiewicz K."/>
            <person name="Wedrychowicz H."/>
        </authorList>
    </citation>
    <scope>NUCLEOTIDE SEQUENCE [LARGE SCALE GENOMIC DNA]</scope>
    <source>
        <strain evidence="6 7">ATCC 23634</strain>
    </source>
</reference>
<evidence type="ECO:0000256" key="4">
    <source>
        <dbReference type="ARBA" id="ARBA00022833"/>
    </source>
</evidence>
<keyword evidence="2" id="KW-0479">Metal-binding</keyword>
<dbReference type="Gene3D" id="3.40.630.10">
    <property type="entry name" value="Zn peptidases"/>
    <property type="match status" value="1"/>
</dbReference>
<organism evidence="6 7">
    <name type="scientific">Devosia enhydra</name>
    <dbReference type="NCBI Taxonomy" id="665118"/>
    <lineage>
        <taxon>Bacteria</taxon>
        <taxon>Pseudomonadati</taxon>
        <taxon>Pseudomonadota</taxon>
        <taxon>Alphaproteobacteria</taxon>
        <taxon>Hyphomicrobiales</taxon>
        <taxon>Devosiaceae</taxon>
        <taxon>Devosia</taxon>
    </lineage>
</organism>
<dbReference type="InterPro" id="IPR055438">
    <property type="entry name" value="AstE_AspA_cat"/>
</dbReference>
<dbReference type="AlphaFoldDB" id="A0A1K2HWC0"/>
<dbReference type="GO" id="GO:0046872">
    <property type="term" value="F:metal ion binding"/>
    <property type="evidence" value="ECO:0007669"/>
    <property type="project" value="UniProtKB-KW"/>
</dbReference>
<dbReference type="GO" id="GO:0016788">
    <property type="term" value="F:hydrolase activity, acting on ester bonds"/>
    <property type="evidence" value="ECO:0007669"/>
    <property type="project" value="InterPro"/>
</dbReference>
<dbReference type="SUPFAM" id="SSF53187">
    <property type="entry name" value="Zn-dependent exopeptidases"/>
    <property type="match status" value="1"/>
</dbReference>
<keyword evidence="4" id="KW-0862">Zinc</keyword>
<keyword evidence="7" id="KW-1185">Reference proteome</keyword>
<dbReference type="PANTHER" id="PTHR37326">
    <property type="entry name" value="BLL3975 PROTEIN"/>
    <property type="match status" value="1"/>
</dbReference>
<name>A0A1K2HWC0_9HYPH</name>
<feature type="domain" description="Succinylglutamate desuccinylase/Aspartoacylase catalytic" evidence="5">
    <location>
        <begin position="33"/>
        <end position="87"/>
    </location>
</feature>
<evidence type="ECO:0000256" key="2">
    <source>
        <dbReference type="ARBA" id="ARBA00022723"/>
    </source>
</evidence>
<dbReference type="EMBL" id="FPKU01000001">
    <property type="protein sequence ID" value="SFZ83274.1"/>
    <property type="molecule type" value="Genomic_DNA"/>
</dbReference>
<dbReference type="RefSeq" id="WP_072340516.1">
    <property type="nucleotide sequence ID" value="NZ_FPKU01000001.1"/>
</dbReference>